<reference evidence="2" key="1">
    <citation type="submission" date="2019-04" db="EMBL/GenBank/DDBJ databases">
        <title>Friends and foes A comparative genomics study of 23 Aspergillus species from section Flavi.</title>
        <authorList>
            <consortium name="DOE Joint Genome Institute"/>
            <person name="Kjaerbolling I."/>
            <person name="Vesth T."/>
            <person name="Frisvad J.C."/>
            <person name="Nybo J.L."/>
            <person name="Theobald S."/>
            <person name="Kildgaard S."/>
            <person name="Isbrandt T."/>
            <person name="Kuo A."/>
            <person name="Sato A."/>
            <person name="Lyhne E.K."/>
            <person name="Kogle M.E."/>
            <person name="Wiebenga A."/>
            <person name="Kun R.S."/>
            <person name="Lubbers R.J."/>
            <person name="Makela M.R."/>
            <person name="Barry K."/>
            <person name="Chovatia M."/>
            <person name="Clum A."/>
            <person name="Daum C."/>
            <person name="Haridas S."/>
            <person name="He G."/>
            <person name="LaButti K."/>
            <person name="Lipzen A."/>
            <person name="Mondo S."/>
            <person name="Riley R."/>
            <person name="Salamov A."/>
            <person name="Simmons B.A."/>
            <person name="Magnuson J.K."/>
            <person name="Henrissat B."/>
            <person name="Mortensen U.H."/>
            <person name="Larsen T.O."/>
            <person name="Devries R.P."/>
            <person name="Grigoriev I.V."/>
            <person name="Machida M."/>
            <person name="Baker S.E."/>
            <person name="Andersen M.R."/>
        </authorList>
    </citation>
    <scope>NUCLEOTIDE SEQUENCE</scope>
    <source>
        <strain evidence="2">CBS 117612</strain>
    </source>
</reference>
<organism evidence="2">
    <name type="scientific">Aspergillus arachidicola</name>
    <dbReference type="NCBI Taxonomy" id="656916"/>
    <lineage>
        <taxon>Eukaryota</taxon>
        <taxon>Fungi</taxon>
        <taxon>Dikarya</taxon>
        <taxon>Ascomycota</taxon>
        <taxon>Pezizomycotina</taxon>
        <taxon>Eurotiomycetes</taxon>
        <taxon>Eurotiomycetidae</taxon>
        <taxon>Eurotiales</taxon>
        <taxon>Aspergillaceae</taxon>
        <taxon>Aspergillus</taxon>
        <taxon>Aspergillus subgen. Circumdati</taxon>
    </lineage>
</organism>
<proteinExistence type="predicted"/>
<keyword evidence="1" id="KW-0812">Transmembrane</keyword>
<dbReference type="Proteomes" id="UP000325558">
    <property type="component" value="Unassembled WGS sequence"/>
</dbReference>
<name>A0A5N6YHI1_9EURO</name>
<keyword evidence="1" id="KW-0472">Membrane</keyword>
<feature type="transmembrane region" description="Helical" evidence="1">
    <location>
        <begin position="121"/>
        <end position="142"/>
    </location>
</feature>
<sequence length="221" mass="25064">MSPSTETLPQYDLERGQGVKIELSQINSEPPLYVKRCPNLHSPPSYTSQDQEELEAHKVGDKIVETTGAILRAVSSIFKQILKIIATRILEVAENICILVRVLTGFFKRMLCAIFHALPCILGYLLGLLAAGVVLGGIVGLFHWGFKPSEYRWVWVLDATVPDKNCTWYFNNFKGPESVAYHWLWAKYKSFKIHEGRYNIALHPDGKPIIYTVNIWPNCTT</sequence>
<protein>
    <submittedName>
        <fullName evidence="2">Uncharacterized protein</fullName>
    </submittedName>
</protein>
<evidence type="ECO:0000313" key="2">
    <source>
        <dbReference type="EMBL" id="KAE8344964.1"/>
    </source>
</evidence>
<keyword evidence="1" id="KW-1133">Transmembrane helix</keyword>
<gene>
    <name evidence="2" type="ORF">BDV24DRAFT_159800</name>
</gene>
<dbReference type="EMBL" id="ML737121">
    <property type="protein sequence ID" value="KAE8344964.1"/>
    <property type="molecule type" value="Genomic_DNA"/>
</dbReference>
<evidence type="ECO:0000256" key="1">
    <source>
        <dbReference type="SAM" id="Phobius"/>
    </source>
</evidence>
<accession>A0A5N6YHI1</accession>
<dbReference type="AlphaFoldDB" id="A0A5N6YHI1"/>